<dbReference type="PANTHER" id="PTHR23502:SF51">
    <property type="entry name" value="QUINIDINE RESISTANCE PROTEIN 1-RELATED"/>
    <property type="match status" value="1"/>
</dbReference>
<reference evidence="7 8" key="1">
    <citation type="journal article" date="2018" name="PLoS Genet.">
        <title>Repeat elements organise 3D genome structure and mediate transcription in the filamentous fungus Epichloe festucae.</title>
        <authorList>
            <person name="Winter D.J."/>
            <person name="Ganley A.R.D."/>
            <person name="Young C.A."/>
            <person name="Liachko I."/>
            <person name="Schardl C.L."/>
            <person name="Dupont P.Y."/>
            <person name="Berry D."/>
            <person name="Ram A."/>
            <person name="Scott B."/>
            <person name="Cox M.P."/>
        </authorList>
    </citation>
    <scope>NUCLEOTIDE SEQUENCE [LARGE SCALE GENOMIC DNA]</scope>
    <source>
        <strain evidence="7 8">Fl1</strain>
    </source>
</reference>
<comment type="subcellular location">
    <subcellularLocation>
        <location evidence="1">Membrane</location>
        <topology evidence="1">Multi-pass membrane protein</topology>
    </subcellularLocation>
</comment>
<gene>
    <name evidence="7" type="ORF">C2857_007202</name>
</gene>
<name>A0A7S9KM61_EPIFF</name>
<dbReference type="GO" id="GO:0005886">
    <property type="term" value="C:plasma membrane"/>
    <property type="evidence" value="ECO:0007669"/>
    <property type="project" value="TreeGrafter"/>
</dbReference>
<accession>A0A7S9KM61</accession>
<evidence type="ECO:0000313" key="8">
    <source>
        <dbReference type="Proteomes" id="UP000594364"/>
    </source>
</evidence>
<keyword evidence="8" id="KW-1185">Reference proteome</keyword>
<keyword evidence="4 6" id="KW-1133">Transmembrane helix</keyword>
<dbReference type="GO" id="GO:0022857">
    <property type="term" value="F:transmembrane transporter activity"/>
    <property type="evidence" value="ECO:0007669"/>
    <property type="project" value="TreeGrafter"/>
</dbReference>
<keyword evidence="2" id="KW-0813">Transport</keyword>
<evidence type="ECO:0000313" key="7">
    <source>
        <dbReference type="EMBL" id="QPG94882.1"/>
    </source>
</evidence>
<organism evidence="7 8">
    <name type="scientific">Epichloe festucae (strain Fl1)</name>
    <dbReference type="NCBI Taxonomy" id="877507"/>
    <lineage>
        <taxon>Eukaryota</taxon>
        <taxon>Fungi</taxon>
        <taxon>Dikarya</taxon>
        <taxon>Ascomycota</taxon>
        <taxon>Pezizomycotina</taxon>
        <taxon>Sordariomycetes</taxon>
        <taxon>Hypocreomycetidae</taxon>
        <taxon>Hypocreales</taxon>
        <taxon>Clavicipitaceae</taxon>
        <taxon>Epichloe</taxon>
    </lineage>
</organism>
<dbReference type="Proteomes" id="UP000594364">
    <property type="component" value="Chromosome 1"/>
</dbReference>
<dbReference type="OrthoDB" id="440553at2759"/>
<dbReference type="Gene3D" id="1.20.1250.20">
    <property type="entry name" value="MFS general substrate transporter like domains"/>
    <property type="match status" value="1"/>
</dbReference>
<evidence type="ECO:0000256" key="3">
    <source>
        <dbReference type="ARBA" id="ARBA00022692"/>
    </source>
</evidence>
<dbReference type="SUPFAM" id="SSF103473">
    <property type="entry name" value="MFS general substrate transporter"/>
    <property type="match status" value="1"/>
</dbReference>
<keyword evidence="3 6" id="KW-0812">Transmembrane</keyword>
<feature type="transmembrane region" description="Helical" evidence="6">
    <location>
        <begin position="220"/>
        <end position="241"/>
    </location>
</feature>
<evidence type="ECO:0000256" key="6">
    <source>
        <dbReference type="SAM" id="Phobius"/>
    </source>
</evidence>
<evidence type="ECO:0000256" key="4">
    <source>
        <dbReference type="ARBA" id="ARBA00022989"/>
    </source>
</evidence>
<keyword evidence="5 6" id="KW-0472">Membrane</keyword>
<sequence>MSVPGTCRNVVGNGSISPPRWNLTLIDMRPEGVKKRPAPAPKVKIRVPNPLRTLSVVFNKEQGSYFSYPPSSTLFKLIYVYDDLEAGVCYLPYGVGCCVVMLLQGNIVDWHCRRIAKKLGMTISRKRGDDMLNFPVESARIQPLYPAIIVGAMALIRRGWSLEAETTVAVPLILLFIIGMLVDLNEDATATAAAANNLTRCLSGAAATAVLDHMFEAMGMGWTFILLALLMVACLPVHWALEKLGSSWRAEKAKKKAEKKQDR</sequence>
<dbReference type="InterPro" id="IPR036259">
    <property type="entry name" value="MFS_trans_sf"/>
</dbReference>
<dbReference type="EMBL" id="CP031385">
    <property type="protein sequence ID" value="QPG94882.1"/>
    <property type="molecule type" value="Genomic_DNA"/>
</dbReference>
<evidence type="ECO:0000256" key="2">
    <source>
        <dbReference type="ARBA" id="ARBA00022448"/>
    </source>
</evidence>
<evidence type="ECO:0000256" key="1">
    <source>
        <dbReference type="ARBA" id="ARBA00004141"/>
    </source>
</evidence>
<proteinExistence type="predicted"/>
<evidence type="ECO:0000256" key="5">
    <source>
        <dbReference type="ARBA" id="ARBA00023136"/>
    </source>
</evidence>
<dbReference type="AlphaFoldDB" id="A0A7S9KM61"/>
<dbReference type="PANTHER" id="PTHR23502">
    <property type="entry name" value="MAJOR FACILITATOR SUPERFAMILY"/>
    <property type="match status" value="1"/>
</dbReference>
<feature type="transmembrane region" description="Helical" evidence="6">
    <location>
        <begin position="162"/>
        <end position="182"/>
    </location>
</feature>
<protein>
    <submittedName>
        <fullName evidence="7">Uncharacterized protein</fullName>
    </submittedName>
</protein>